<dbReference type="AlphaFoldDB" id="A0A9X0R969"/>
<feature type="transmembrane region" description="Helical" evidence="1">
    <location>
        <begin position="61"/>
        <end position="83"/>
    </location>
</feature>
<keyword evidence="3" id="KW-1185">Reference proteome</keyword>
<keyword evidence="1" id="KW-0812">Transmembrane</keyword>
<organism evidence="2 3">
    <name type="scientific">Vibrio metschnikovii</name>
    <dbReference type="NCBI Taxonomy" id="28172"/>
    <lineage>
        <taxon>Bacteria</taxon>
        <taxon>Pseudomonadati</taxon>
        <taxon>Pseudomonadota</taxon>
        <taxon>Gammaproteobacteria</taxon>
        <taxon>Vibrionales</taxon>
        <taxon>Vibrionaceae</taxon>
        <taxon>Vibrio</taxon>
    </lineage>
</organism>
<dbReference type="RefSeq" id="WP_020331476.1">
    <property type="nucleotide sequence ID" value="NZ_JACRUP010000005.1"/>
</dbReference>
<feature type="transmembrane region" description="Helical" evidence="1">
    <location>
        <begin position="39"/>
        <end position="55"/>
    </location>
</feature>
<evidence type="ECO:0000256" key="1">
    <source>
        <dbReference type="SAM" id="Phobius"/>
    </source>
</evidence>
<keyword evidence="1" id="KW-0472">Membrane</keyword>
<keyword evidence="1" id="KW-1133">Transmembrane helix</keyword>
<dbReference type="EMBL" id="JACRUP010000005">
    <property type="protein sequence ID" value="MBC5851146.1"/>
    <property type="molecule type" value="Genomic_DNA"/>
</dbReference>
<gene>
    <name evidence="2" type="ORF">H8Q88_09215</name>
</gene>
<sequence length="132" mass="14691">MKELLKTIFTKDNAKSFIHRFNDNLDKVIAFRDSVGKKALVGFLVVASGIALNHYDILGGLAIFVSVIAGIYTFFTFGVYMAFHILEFYVTSKINAAVGSVVRVGIVADELTDYTVEKFREQRTQNNAKSEA</sequence>
<name>A0A9X0R969_VIBME</name>
<protein>
    <submittedName>
        <fullName evidence="2">Uncharacterized protein</fullName>
    </submittedName>
</protein>
<proteinExistence type="predicted"/>
<dbReference type="Proteomes" id="UP000615796">
    <property type="component" value="Unassembled WGS sequence"/>
</dbReference>
<accession>A0A9X0R969</accession>
<reference evidence="2" key="1">
    <citation type="submission" date="2020-08" db="EMBL/GenBank/DDBJ databases">
        <title>Genome Sequencing and Pan-Genome Analysis of Migratory bird Vibrio Strains, Inner Mongolia.</title>
        <authorList>
            <person name="Zheng L."/>
        </authorList>
    </citation>
    <scope>NUCLEOTIDE SEQUENCE</scope>
    <source>
        <strain evidence="2">M13F</strain>
    </source>
</reference>
<comment type="caution">
    <text evidence="2">The sequence shown here is derived from an EMBL/GenBank/DDBJ whole genome shotgun (WGS) entry which is preliminary data.</text>
</comment>
<evidence type="ECO:0000313" key="3">
    <source>
        <dbReference type="Proteomes" id="UP000615796"/>
    </source>
</evidence>
<evidence type="ECO:0000313" key="2">
    <source>
        <dbReference type="EMBL" id="MBC5851146.1"/>
    </source>
</evidence>